<protein>
    <submittedName>
        <fullName evidence="1">Uncharacterized protein</fullName>
    </submittedName>
</protein>
<gene>
    <name evidence="1" type="ORF">NDU88_001670</name>
</gene>
<dbReference type="Proteomes" id="UP001066276">
    <property type="component" value="Chromosome 10"/>
</dbReference>
<evidence type="ECO:0000313" key="2">
    <source>
        <dbReference type="Proteomes" id="UP001066276"/>
    </source>
</evidence>
<comment type="caution">
    <text evidence="1">The sequence shown here is derived from an EMBL/GenBank/DDBJ whole genome shotgun (WGS) entry which is preliminary data.</text>
</comment>
<name>A0AAV7M083_PLEWA</name>
<keyword evidence="2" id="KW-1185">Reference proteome</keyword>
<accession>A0AAV7M083</accession>
<sequence length="77" mass="8436">MDDNCVSVTCVLCTEKYGVADFMPPNKRAADYAPLGRVGRSEARVYWYHTGDQIMNKNALVSAGGSEEMLGQCLSDE</sequence>
<proteinExistence type="predicted"/>
<evidence type="ECO:0000313" key="1">
    <source>
        <dbReference type="EMBL" id="KAJ1096534.1"/>
    </source>
</evidence>
<dbReference type="AlphaFoldDB" id="A0AAV7M083"/>
<organism evidence="1 2">
    <name type="scientific">Pleurodeles waltl</name>
    <name type="common">Iberian ribbed newt</name>
    <dbReference type="NCBI Taxonomy" id="8319"/>
    <lineage>
        <taxon>Eukaryota</taxon>
        <taxon>Metazoa</taxon>
        <taxon>Chordata</taxon>
        <taxon>Craniata</taxon>
        <taxon>Vertebrata</taxon>
        <taxon>Euteleostomi</taxon>
        <taxon>Amphibia</taxon>
        <taxon>Batrachia</taxon>
        <taxon>Caudata</taxon>
        <taxon>Salamandroidea</taxon>
        <taxon>Salamandridae</taxon>
        <taxon>Pleurodelinae</taxon>
        <taxon>Pleurodeles</taxon>
    </lineage>
</organism>
<dbReference type="EMBL" id="JANPWB010000014">
    <property type="protein sequence ID" value="KAJ1096534.1"/>
    <property type="molecule type" value="Genomic_DNA"/>
</dbReference>
<reference evidence="1" key="1">
    <citation type="journal article" date="2022" name="bioRxiv">
        <title>Sequencing and chromosome-scale assembly of the giantPleurodeles waltlgenome.</title>
        <authorList>
            <person name="Brown T."/>
            <person name="Elewa A."/>
            <person name="Iarovenko S."/>
            <person name="Subramanian E."/>
            <person name="Araus A.J."/>
            <person name="Petzold A."/>
            <person name="Susuki M."/>
            <person name="Suzuki K.-i.T."/>
            <person name="Hayashi T."/>
            <person name="Toyoda A."/>
            <person name="Oliveira C."/>
            <person name="Osipova E."/>
            <person name="Leigh N.D."/>
            <person name="Simon A."/>
            <person name="Yun M.H."/>
        </authorList>
    </citation>
    <scope>NUCLEOTIDE SEQUENCE</scope>
    <source>
        <strain evidence="1">20211129_DDA</strain>
        <tissue evidence="1">Liver</tissue>
    </source>
</reference>